<gene>
    <name evidence="2" type="ORF">UFOPK4173_01907</name>
</gene>
<dbReference type="AlphaFoldDB" id="A0A6J7SKY3"/>
<reference evidence="2" key="1">
    <citation type="submission" date="2020-05" db="EMBL/GenBank/DDBJ databases">
        <authorList>
            <person name="Chiriac C."/>
            <person name="Salcher M."/>
            <person name="Ghai R."/>
            <person name="Kavagutti S V."/>
        </authorList>
    </citation>
    <scope>NUCLEOTIDE SEQUENCE</scope>
</reference>
<evidence type="ECO:0000256" key="1">
    <source>
        <dbReference type="SAM" id="Phobius"/>
    </source>
</evidence>
<keyword evidence="1" id="KW-0472">Membrane</keyword>
<name>A0A6J7SKY3_9ZZZZ</name>
<dbReference type="Gene3D" id="3.50.50.60">
    <property type="entry name" value="FAD/NAD(P)-binding domain"/>
    <property type="match status" value="1"/>
</dbReference>
<feature type="transmembrane region" description="Helical" evidence="1">
    <location>
        <begin position="9"/>
        <end position="27"/>
    </location>
</feature>
<keyword evidence="1" id="KW-0812">Transmembrane</keyword>
<protein>
    <submittedName>
        <fullName evidence="2">Unannotated protein</fullName>
    </submittedName>
</protein>
<sequence>MTEYRNSSNYYDIIIIGSGIAGLYSAYNIKQLSPNTSFMVLEKHKKQWIGGRINNEEFYGTTVVTGAGIGRKEKDYLLVDLLEKLNIKYTEFSMDVNYIINENKLVNINETMKELRKEYKKQSCPSTTFKHFAKAYLGEIYYKQFITTTGYTDYENEDVYQTLYKYGMDDNSDGWTGLDIPWHELIQKLVHNIGSQYVRSSNNVISCNKIQDHPCLFELATTKEKGGKYYCGKVIIATTITGIHTLLPSYKIYNQIKSQPFLRLYAKFPKASANIMRQLVPTYTIVSGPLQKIIPISFEKGVYMIAYSDNKNAEFLHDHLDNTDNNRKYFCNLLEKTLNIPNNTLQITALLDFYWPVGTHYYTPIIGSRRYFINKAQHPMPGMLVVGEVVSSNQGWTEGALDSVDKVLTKKWLTSNC</sequence>
<dbReference type="Pfam" id="PF13450">
    <property type="entry name" value="NAD_binding_8"/>
    <property type="match status" value="1"/>
</dbReference>
<accession>A0A6J7SKY3</accession>
<proteinExistence type="predicted"/>
<dbReference type="SUPFAM" id="SSF51905">
    <property type="entry name" value="FAD/NAD(P)-binding domain"/>
    <property type="match status" value="1"/>
</dbReference>
<evidence type="ECO:0000313" key="2">
    <source>
        <dbReference type="EMBL" id="CAB5041018.1"/>
    </source>
</evidence>
<keyword evidence="1" id="KW-1133">Transmembrane helix</keyword>
<dbReference type="EMBL" id="CAFBPW010000310">
    <property type="protein sequence ID" value="CAB5041018.1"/>
    <property type="molecule type" value="Genomic_DNA"/>
</dbReference>
<organism evidence="2">
    <name type="scientific">freshwater metagenome</name>
    <dbReference type="NCBI Taxonomy" id="449393"/>
    <lineage>
        <taxon>unclassified sequences</taxon>
        <taxon>metagenomes</taxon>
        <taxon>ecological metagenomes</taxon>
    </lineage>
</organism>
<dbReference type="InterPro" id="IPR036188">
    <property type="entry name" value="FAD/NAD-bd_sf"/>
</dbReference>